<reference evidence="2 3" key="1">
    <citation type="submission" date="2020-08" db="EMBL/GenBank/DDBJ databases">
        <title>Genomic Encyclopedia of Type Strains, Phase IV (KMG-V): Genome sequencing to study the core and pangenomes of soil and plant-associated prokaryotes.</title>
        <authorList>
            <person name="Whitman W."/>
        </authorList>
    </citation>
    <scope>NUCLEOTIDE SEQUENCE [LARGE SCALE GENOMIC DNA]</scope>
    <source>
        <strain evidence="2 3">M2T3</strain>
    </source>
</reference>
<accession>A0A7X0MKP9</accession>
<dbReference type="EMBL" id="JACHCC010000015">
    <property type="protein sequence ID" value="MBB6502757.1"/>
    <property type="molecule type" value="Genomic_DNA"/>
</dbReference>
<dbReference type="AlphaFoldDB" id="A0A7X0MKP9"/>
<evidence type="ECO:0000313" key="2">
    <source>
        <dbReference type="EMBL" id="MBB6502757.1"/>
    </source>
</evidence>
<sequence>MRNTRLLSFNSIYFFPEIYYLIHKLKRLGAKTFPILGLLLLTSMLSNAQSTAPKVLLPSPNAAALGVYGQVPVSLFNGLPQISIPIENIKAGGADVDISLSYYAGGIRPDDHPGWVGSGWNVNVGGSITRKVNGGVDEIITPGFDDENIYSYYYDYGYLNNPDWYSEASLKGIYSSPLGRAIPDPDEFIFNFGNYSGSFYYNHKGKWQVKSDQPIGLEVELMNNFELQKQQEGMSSIYLRRIFYKFTLITPDGAKYIFGGNPQSIEFTRGSGSTNSYNSDVVPNSWFLTKIITNTKREVNFLYERGPIIAPLSTYASIYSVYAAGSPIGNRGFKLGKAVSIINPVYLKEIQTLDQKVVFSRSKSNELSYNYDDVNDDLENMATTYSDISRNGTGKSIQQNISWQKLDSISFYTNTSVFLKKFAFSYKELATSRLMLDSVREMGSDRSSKPAYQFFYNNGALPDYNSRKTDHWGFYNGRDYFGGFPRYGTVDELWANVYKKENIPAYTLSKDQDTTLMAYGTISSIKYPTGGTTNFKFEPHEFGLVAKRYPFEVESTANTKLGGLRISKIWDEDEFGKISNLKEYRYVLNYNADGKNSSGILAGRPQYLEEGKGQYSKGGFIDYWYWNDYSVEPLSQTNGSYITYTEVAEKLADGSYTIFNYSNHDQIKYRDAAPMSIIHPSLNQWLLDPNTSFSLLRGKLLEKRMYSSGNIIQRDTRYEYNETIGRSDEEAIRVDHYKQRYFNLGNGLFENRSTAYYIYTFPVLMKKESDFLYDAMGLNPVNVEKNKEYDASTYNVIQESQLSSSGNGVVAVNHITSYRYPNNMLNTDPTGIYNKMYTDHVLSPVIEKSVYSDKSLVSGERITYYSPFAGIYLPKLQEHQGADGRYESILAYNNYDKNGNILSLTQIGGNTINYIWSNLGLLPAAEITNVDYSTIENTVGKAKVEALRELAAPDKVAVDNFLAPLKTAHPEAFIKSFSYKPSVGMSSETDIKDKTTFYDYDEFGRLRYVKDQNNYIIKAINYNYSNQKPVLTFKNATRSGIFTKNDCASGTGTQVTYEVPKGTYTSFQSVDAANAMADREIAAKGQAYANHNGSCTPEAVIYKNVERSGMLTKNDCATGTGTQVLYTIPAGKYSSTQSVEAANTLADAEFGTEGQKYANTNGSCTPSSVSTYFNITNKSNNIVYFLLNANGNIIAGPQSVGPNSTLTISGNVPASANSTLVFKITSGYIPNSAVLNAFWGRLYGGISVKDSAVTFTGAKLSVSQSVDVTFN</sequence>
<gene>
    <name evidence="2" type="ORF">HDF25_004940</name>
</gene>
<comment type="caution">
    <text evidence="2">The sequence shown here is derived from an EMBL/GenBank/DDBJ whole genome shotgun (WGS) entry which is preliminary data.</text>
</comment>
<dbReference type="Proteomes" id="UP000521017">
    <property type="component" value="Unassembled WGS sequence"/>
</dbReference>
<feature type="domain" description="DUF5977" evidence="1">
    <location>
        <begin position="1102"/>
        <end position="1165"/>
    </location>
</feature>
<feature type="domain" description="DUF5977" evidence="1">
    <location>
        <begin position="1033"/>
        <end position="1096"/>
    </location>
</feature>
<dbReference type="Pfam" id="PF19404">
    <property type="entry name" value="DUF5977"/>
    <property type="match status" value="2"/>
</dbReference>
<evidence type="ECO:0000313" key="3">
    <source>
        <dbReference type="Proteomes" id="UP000521017"/>
    </source>
</evidence>
<name>A0A7X0MKP9_9SPHI</name>
<dbReference type="InterPro" id="IPR046020">
    <property type="entry name" value="DUF5977"/>
</dbReference>
<organism evidence="2 3">
    <name type="scientific">Pedobacter cryoconitis</name>
    <dbReference type="NCBI Taxonomy" id="188932"/>
    <lineage>
        <taxon>Bacteria</taxon>
        <taxon>Pseudomonadati</taxon>
        <taxon>Bacteroidota</taxon>
        <taxon>Sphingobacteriia</taxon>
        <taxon>Sphingobacteriales</taxon>
        <taxon>Sphingobacteriaceae</taxon>
        <taxon>Pedobacter</taxon>
    </lineage>
</organism>
<evidence type="ECO:0000259" key="1">
    <source>
        <dbReference type="Pfam" id="PF19404"/>
    </source>
</evidence>
<protein>
    <recommendedName>
        <fullName evidence="1">DUF5977 domain-containing protein</fullName>
    </recommendedName>
</protein>
<proteinExistence type="predicted"/>
<dbReference type="RefSeq" id="WP_184629002.1">
    <property type="nucleotide sequence ID" value="NZ_JACHCC010000015.1"/>
</dbReference>